<keyword evidence="4" id="KW-1185">Reference proteome</keyword>
<gene>
    <name evidence="2" type="ORF">QE152_g30905</name>
    <name evidence="3" type="ORF">QE152_g30906</name>
</gene>
<evidence type="ECO:0000313" key="3">
    <source>
        <dbReference type="EMBL" id="KAK9700962.1"/>
    </source>
</evidence>
<reference evidence="2" key="1">
    <citation type="submission" date="2023-05" db="EMBL/GenBank/DDBJ databases">
        <authorList>
            <person name="Nardi F."/>
            <person name="Carapelli A."/>
            <person name="Cucini C."/>
        </authorList>
    </citation>
    <scope>NUCLEOTIDE SEQUENCE</scope>
    <source>
        <strain evidence="2">DMR45628</strain>
        <tissue evidence="2">Testes</tissue>
    </source>
</reference>
<evidence type="ECO:0000259" key="1">
    <source>
        <dbReference type="Pfam" id="PF13843"/>
    </source>
</evidence>
<feature type="domain" description="PiggyBac transposable element-derived protein" evidence="1">
    <location>
        <begin position="3"/>
        <end position="94"/>
    </location>
</feature>
<dbReference type="InterPro" id="IPR029526">
    <property type="entry name" value="PGBD"/>
</dbReference>
<name>A0AAW1JD75_POPJA</name>
<dbReference type="Pfam" id="PF13843">
    <property type="entry name" value="DDE_Tnp_1_7"/>
    <property type="match status" value="1"/>
</dbReference>
<proteinExistence type="predicted"/>
<organism evidence="2 4">
    <name type="scientific">Popillia japonica</name>
    <name type="common">Japanese beetle</name>
    <dbReference type="NCBI Taxonomy" id="7064"/>
    <lineage>
        <taxon>Eukaryota</taxon>
        <taxon>Metazoa</taxon>
        <taxon>Ecdysozoa</taxon>
        <taxon>Arthropoda</taxon>
        <taxon>Hexapoda</taxon>
        <taxon>Insecta</taxon>
        <taxon>Pterygota</taxon>
        <taxon>Neoptera</taxon>
        <taxon>Endopterygota</taxon>
        <taxon>Coleoptera</taxon>
        <taxon>Polyphaga</taxon>
        <taxon>Scarabaeiformia</taxon>
        <taxon>Scarabaeidae</taxon>
        <taxon>Rutelinae</taxon>
        <taxon>Popillia</taxon>
    </lineage>
</organism>
<comment type="caution">
    <text evidence="2">The sequence shown here is derived from an EMBL/GenBank/DDBJ whole genome shotgun (WGS) entry which is preliminary data.</text>
</comment>
<accession>A0AAW1JD75</accession>
<evidence type="ECO:0000313" key="2">
    <source>
        <dbReference type="EMBL" id="KAK9700959.1"/>
    </source>
</evidence>
<dbReference type="AlphaFoldDB" id="A0AAW1JD75"/>
<dbReference type="EMBL" id="JASPKY010000426">
    <property type="protein sequence ID" value="KAK9700962.1"/>
    <property type="molecule type" value="Genomic_DNA"/>
</dbReference>
<protein>
    <submittedName>
        <fullName evidence="2">Transposase IS4</fullName>
    </submittedName>
</protein>
<dbReference type="Proteomes" id="UP001458880">
    <property type="component" value="Unassembled WGS sequence"/>
</dbReference>
<dbReference type="EMBL" id="JASPKY010000426">
    <property type="protein sequence ID" value="KAK9700959.1"/>
    <property type="molecule type" value="Genomic_DNA"/>
</dbReference>
<reference evidence="2 4" key="2">
    <citation type="journal article" date="2024" name="BMC Genomics">
        <title>De novo assembly and annotation of Popillia japonica's genome with initial clues to its potential as an invasive pest.</title>
        <authorList>
            <person name="Cucini C."/>
            <person name="Boschi S."/>
            <person name="Funari R."/>
            <person name="Cardaioli E."/>
            <person name="Iannotti N."/>
            <person name="Marturano G."/>
            <person name="Paoli F."/>
            <person name="Bruttini M."/>
            <person name="Carapelli A."/>
            <person name="Frati F."/>
            <person name="Nardi F."/>
        </authorList>
    </citation>
    <scope>NUCLEOTIDE SEQUENCE [LARGE SCALE GENOMIC DNA]</scope>
    <source>
        <strain evidence="2">DMR45628</strain>
    </source>
</reference>
<evidence type="ECO:0000313" key="4">
    <source>
        <dbReference type="Proteomes" id="UP001458880"/>
    </source>
</evidence>
<sequence length="170" mass="19400">MELLLKSGRSLYTDNFYTSVDLAHQLMKQKIHLIGTLHSALKLNPKPVITTKLSWGEMIMRQSNTNVIVGKWRDNRDILFLITKSVREMIEMETGRGVKRKPLYWYLRSKGILCFASPSQENNAVPTFNTYIDAGNAANVEFKGAPEHKLEETKIDGDECNARRVVETTL</sequence>